<feature type="non-terminal residue" evidence="1">
    <location>
        <position position="1"/>
    </location>
</feature>
<dbReference type="EMBL" id="OW152817">
    <property type="protein sequence ID" value="CAH2068308.1"/>
    <property type="molecule type" value="Genomic_DNA"/>
</dbReference>
<name>A0ABN8IXS3_9NEOP</name>
<evidence type="ECO:0000313" key="2">
    <source>
        <dbReference type="Proteomes" id="UP000837857"/>
    </source>
</evidence>
<protein>
    <submittedName>
        <fullName evidence="1">Uncharacterized protein</fullName>
    </submittedName>
</protein>
<accession>A0ABN8IXS3</accession>
<gene>
    <name evidence="1" type="ORF">IPOD504_LOCUS14214</name>
</gene>
<evidence type="ECO:0000313" key="1">
    <source>
        <dbReference type="EMBL" id="CAH2068308.1"/>
    </source>
</evidence>
<organism evidence="1 2">
    <name type="scientific">Iphiclides podalirius</name>
    <name type="common">scarce swallowtail</name>
    <dbReference type="NCBI Taxonomy" id="110791"/>
    <lineage>
        <taxon>Eukaryota</taxon>
        <taxon>Metazoa</taxon>
        <taxon>Ecdysozoa</taxon>
        <taxon>Arthropoda</taxon>
        <taxon>Hexapoda</taxon>
        <taxon>Insecta</taxon>
        <taxon>Pterygota</taxon>
        <taxon>Neoptera</taxon>
        <taxon>Endopterygota</taxon>
        <taxon>Lepidoptera</taxon>
        <taxon>Glossata</taxon>
        <taxon>Ditrysia</taxon>
        <taxon>Papilionoidea</taxon>
        <taxon>Papilionidae</taxon>
        <taxon>Papilioninae</taxon>
        <taxon>Iphiclides</taxon>
    </lineage>
</organism>
<dbReference type="Proteomes" id="UP000837857">
    <property type="component" value="Chromosome 5"/>
</dbReference>
<proteinExistence type="predicted"/>
<reference evidence="1" key="1">
    <citation type="submission" date="2022-03" db="EMBL/GenBank/DDBJ databases">
        <authorList>
            <person name="Martin H S."/>
        </authorList>
    </citation>
    <scope>NUCLEOTIDE SEQUENCE</scope>
</reference>
<keyword evidence="2" id="KW-1185">Reference proteome</keyword>
<sequence length="81" mass="9242">MVYAPYHQIKVINSHRDILWRPTPFSCLFESAAERMHLPRTASKRDPKPPAYIGIAFPYAGTDVHIYDATEHSTVFIGPNE</sequence>